<accession>A0ACA9Y1A1</accession>
<sequence length="894" mass="102104">MASESPYYDALPSDLSPFHYDVSIYDIDVAQDTFAGKVKIHLKVNQSTDEVCLNYRDLTFKNSDVVIEVDDGSKISVEKLTVVSEKEFIHMKLAEKINGTQATITIDYIAKIQSNMAGFYRSDYMEGDKKKVMLSTQFEAPDARRAFPCFDEPNLKATFSIDLTIINEWTGLSNMPVSKTENLGALKKITFEKTPKMSTYLVAWCCGDLEYVESFTNDLYYDDKPLPIRIYTTKGYSKAASFASEITPKIIDYFSTIFDLKYPLPKLDLIAVHTFSHNAMENWGLVTYRSNALLYDEKTSGPSFIKQVCYVIAHEMAHQWFGNLVTMKWWDELWLNEGFATFVGYIAVEHLKPEWDIFNLVISESQQLSLGLDGLRSSHPIHVPVINAVDIDQLFDGISYHKGCSIISMISNYVGKETFLKGVSNYLKANKFNNATTSDLWNAIADVSGKPIVSMMDNWIRKIGFPLVSVDINDNNLVLTQRRFLSTGDVTPKEDETVWWLPLNISTGPREVNQLTNLSIDAFESKKVIIENFPLSEDFFKLSKNSSGFYRVNYSPSILKNNILPFMENLTAKDKIGLFADVHAIAISGMEPETNTITFLELLKSIVENGNIGEDYAVWADLSELITKLEVAFCFDDEFNQGIRNFTISIYKSIGLKLLEELKANDDQVDESNFLKVNLISIIFHKCGLLAIPEFVDYSKKLFSYWKNGEKSKVHPSLILYVFSTISSLPDLSSDDFDVIAKEITHPTTLDSGEVAVKSLPSTTNPEFMEKLFQYIIDPKIVPVMDSHYMAKSLTLNPSIKHKFWTFFKENYDSFYKNLSVNVAVMERFIRFTFVNYQSQAMVDDFTEFFKSKGVVGFERSYDQVIDNIKTNDNWFKRDGDKVKQWFKENNFIQ</sequence>
<protein>
    <submittedName>
        <fullName evidence="1">Alanine/arginine aminopeptidase</fullName>
    </submittedName>
</protein>
<keyword evidence="2" id="KW-1185">Reference proteome</keyword>
<gene>
    <name evidence="1" type="ORF">CLIB1444_01S13146</name>
</gene>
<keyword evidence="1" id="KW-0645">Protease</keyword>
<reference evidence="1" key="1">
    <citation type="submission" date="2022-06" db="EMBL/GenBank/DDBJ databases">
        <authorList>
            <person name="Legras J.-L."/>
            <person name="Devillers H."/>
            <person name="Grondin C."/>
        </authorList>
    </citation>
    <scope>NUCLEOTIDE SEQUENCE</scope>
    <source>
        <strain evidence="1">CLIB 1444</strain>
    </source>
</reference>
<evidence type="ECO:0000313" key="2">
    <source>
        <dbReference type="Proteomes" id="UP001152531"/>
    </source>
</evidence>
<evidence type="ECO:0000313" key="1">
    <source>
        <dbReference type="EMBL" id="CAH6718725.1"/>
    </source>
</evidence>
<name>A0ACA9Y1A1_9ASCO</name>
<keyword evidence="1" id="KW-0031">Aminopeptidase</keyword>
<dbReference type="Proteomes" id="UP001152531">
    <property type="component" value="Unassembled WGS sequence"/>
</dbReference>
<keyword evidence="1" id="KW-0378">Hydrolase</keyword>
<dbReference type="EMBL" id="CALSDN010000001">
    <property type="protein sequence ID" value="CAH6718725.1"/>
    <property type="molecule type" value="Genomic_DNA"/>
</dbReference>
<proteinExistence type="predicted"/>
<comment type="caution">
    <text evidence="1">The sequence shown here is derived from an EMBL/GenBank/DDBJ whole genome shotgun (WGS) entry which is preliminary data.</text>
</comment>
<organism evidence="1 2">
    <name type="scientific">[Candida] jaroonii</name>
    <dbReference type="NCBI Taxonomy" id="467808"/>
    <lineage>
        <taxon>Eukaryota</taxon>
        <taxon>Fungi</taxon>
        <taxon>Dikarya</taxon>
        <taxon>Ascomycota</taxon>
        <taxon>Saccharomycotina</taxon>
        <taxon>Pichiomycetes</taxon>
        <taxon>Debaryomycetaceae</taxon>
        <taxon>Yamadazyma</taxon>
    </lineage>
</organism>